<dbReference type="OrthoDB" id="9809404at2"/>
<feature type="domain" description="Ribosomal RNA large subunit methyltransferase K/L-like methyltransferase" evidence="3">
    <location>
        <begin position="187"/>
        <end position="377"/>
    </location>
</feature>
<dbReference type="InterPro" id="IPR000241">
    <property type="entry name" value="RlmKL-like_Mtase"/>
</dbReference>
<evidence type="ECO:0000313" key="6">
    <source>
        <dbReference type="Proteomes" id="UP000192418"/>
    </source>
</evidence>
<evidence type="ECO:0000256" key="2">
    <source>
        <dbReference type="ARBA" id="ARBA00022679"/>
    </source>
</evidence>
<dbReference type="InterPro" id="IPR029063">
    <property type="entry name" value="SAM-dependent_MTases_sf"/>
</dbReference>
<accession>A0A1W2E3Z2</accession>
<organism evidence="5 6">
    <name type="scientific">Desulfocicer vacuolatum DSM 3385</name>
    <dbReference type="NCBI Taxonomy" id="1121400"/>
    <lineage>
        <taxon>Bacteria</taxon>
        <taxon>Pseudomonadati</taxon>
        <taxon>Thermodesulfobacteriota</taxon>
        <taxon>Desulfobacteria</taxon>
        <taxon>Desulfobacterales</taxon>
        <taxon>Desulfobacteraceae</taxon>
        <taxon>Desulfocicer</taxon>
    </lineage>
</organism>
<name>A0A1W2E3Z2_9BACT</name>
<dbReference type="GO" id="GO:0070043">
    <property type="term" value="F:rRNA (guanine-N7-)-methyltransferase activity"/>
    <property type="evidence" value="ECO:0007669"/>
    <property type="project" value="TreeGrafter"/>
</dbReference>
<dbReference type="PANTHER" id="PTHR47313">
    <property type="entry name" value="RIBOSOMAL RNA LARGE SUBUNIT METHYLTRANSFERASE K/L"/>
    <property type="match status" value="1"/>
</dbReference>
<dbReference type="Pfam" id="PF22020">
    <property type="entry name" value="RlmL_1st"/>
    <property type="match status" value="1"/>
</dbReference>
<dbReference type="Pfam" id="PF01170">
    <property type="entry name" value="UPF0020"/>
    <property type="match status" value="1"/>
</dbReference>
<reference evidence="5 6" key="1">
    <citation type="submission" date="2017-04" db="EMBL/GenBank/DDBJ databases">
        <authorList>
            <person name="Afonso C.L."/>
            <person name="Miller P.J."/>
            <person name="Scott M.A."/>
            <person name="Spackman E."/>
            <person name="Goraichik I."/>
            <person name="Dimitrov K.M."/>
            <person name="Suarez D.L."/>
            <person name="Swayne D.E."/>
        </authorList>
    </citation>
    <scope>NUCLEOTIDE SEQUENCE [LARGE SCALE GENOMIC DNA]</scope>
    <source>
        <strain evidence="5 6">DSM 3385</strain>
    </source>
</reference>
<dbReference type="CDD" id="cd11715">
    <property type="entry name" value="THUMP_AdoMetMT"/>
    <property type="match status" value="1"/>
</dbReference>
<dbReference type="GO" id="GO:0008990">
    <property type="term" value="F:rRNA (guanine-N2-)-methyltransferase activity"/>
    <property type="evidence" value="ECO:0007669"/>
    <property type="project" value="TreeGrafter"/>
</dbReference>
<dbReference type="AlphaFoldDB" id="A0A1W2E3Z2"/>
<keyword evidence="1 5" id="KW-0489">Methyltransferase</keyword>
<dbReference type="Gene3D" id="3.30.2130.30">
    <property type="match status" value="1"/>
</dbReference>
<dbReference type="Proteomes" id="UP000192418">
    <property type="component" value="Unassembled WGS sequence"/>
</dbReference>
<keyword evidence="2" id="KW-0808">Transferase</keyword>
<dbReference type="InterPro" id="IPR054170">
    <property type="entry name" value="RlmL_1st"/>
</dbReference>
<dbReference type="STRING" id="1121400.SAMN02746065_1245"/>
<feature type="domain" description="RlmL ferredoxin-like" evidence="4">
    <location>
        <begin position="24"/>
        <end position="79"/>
    </location>
</feature>
<evidence type="ECO:0000259" key="3">
    <source>
        <dbReference type="Pfam" id="PF01170"/>
    </source>
</evidence>
<gene>
    <name evidence="5" type="ORF">SAMN02746065_1245</name>
</gene>
<dbReference type="Gene3D" id="3.40.50.150">
    <property type="entry name" value="Vaccinia Virus protein VP39"/>
    <property type="match status" value="1"/>
</dbReference>
<evidence type="ECO:0000259" key="4">
    <source>
        <dbReference type="Pfam" id="PF22020"/>
    </source>
</evidence>
<evidence type="ECO:0000256" key="1">
    <source>
        <dbReference type="ARBA" id="ARBA00022603"/>
    </source>
</evidence>
<protein>
    <submittedName>
        <fullName evidence="5">Putative N6-adenine-specific DNA methylase</fullName>
    </submittedName>
</protein>
<sequence>MKKMKKIALEKRIKRRITARDHIFFAACAPGLKRLCHRELIQQMPDLKNVNMIPGGVEFSGTVQDCYKANLYLRSPSRITMRIAGFKAENFRTLEKRLQEIEWELYLKKGIAFSCDAVTRHCRLYHSDAISQRVEKQILDYFDQLPHERNSSVARGIQSASQRILIRGEDDRFEISLDSSGDGLYKRGLKKYVGAAPLRETLAFALLSAAEYTPGKRLIDGMCGSGSFSLEAAMITRNMAPGLFRFFSFEQWPCFSEKQWHYLKNEATKQIKLLSEPTVFASDLDLQCVEALEKTVEEFDLSSTIQVFPSDFFALRPDVLSSGPGVAVLNPPYGKRIGSPATIKALYKQIGEKLESDFKGWTVVIIMPDRQLAESFSFSHRWMPLFHGGLELHAAIGRV</sequence>
<dbReference type="SUPFAM" id="SSF53335">
    <property type="entry name" value="S-adenosyl-L-methionine-dependent methyltransferases"/>
    <property type="match status" value="1"/>
</dbReference>
<dbReference type="PANTHER" id="PTHR47313:SF1">
    <property type="entry name" value="RIBOSOMAL RNA LARGE SUBUNIT METHYLTRANSFERASE K_L"/>
    <property type="match status" value="1"/>
</dbReference>
<proteinExistence type="predicted"/>
<keyword evidence="6" id="KW-1185">Reference proteome</keyword>
<dbReference type="EMBL" id="FWXY01000024">
    <property type="protein sequence ID" value="SMD04460.1"/>
    <property type="molecule type" value="Genomic_DNA"/>
</dbReference>
<evidence type="ECO:0000313" key="5">
    <source>
        <dbReference type="EMBL" id="SMD04460.1"/>
    </source>
</evidence>